<dbReference type="GO" id="GO:0003726">
    <property type="term" value="F:double-stranded RNA adenosine deaminase activity"/>
    <property type="evidence" value="ECO:0007669"/>
    <property type="project" value="TreeGrafter"/>
</dbReference>
<keyword evidence="5" id="KW-1185">Reference proteome</keyword>
<dbReference type="STRING" id="10195.A0A3M7S6M8"/>
<organism evidence="4 5">
    <name type="scientific">Brachionus plicatilis</name>
    <name type="common">Marine rotifer</name>
    <name type="synonym">Brachionus muelleri</name>
    <dbReference type="NCBI Taxonomy" id="10195"/>
    <lineage>
        <taxon>Eukaryota</taxon>
        <taxon>Metazoa</taxon>
        <taxon>Spiralia</taxon>
        <taxon>Gnathifera</taxon>
        <taxon>Rotifera</taxon>
        <taxon>Eurotatoria</taxon>
        <taxon>Monogononta</taxon>
        <taxon>Pseudotrocha</taxon>
        <taxon>Ploima</taxon>
        <taxon>Brachionidae</taxon>
        <taxon>Brachionus</taxon>
    </lineage>
</organism>
<feature type="compositionally biased region" description="Polar residues" evidence="2">
    <location>
        <begin position="282"/>
        <end position="291"/>
    </location>
</feature>
<evidence type="ECO:0000256" key="1">
    <source>
        <dbReference type="PROSITE-ProRule" id="PRU00266"/>
    </source>
</evidence>
<evidence type="ECO:0000313" key="5">
    <source>
        <dbReference type="Proteomes" id="UP000276133"/>
    </source>
</evidence>
<evidence type="ECO:0000256" key="2">
    <source>
        <dbReference type="SAM" id="MobiDB-lite"/>
    </source>
</evidence>
<feature type="compositionally biased region" description="Basic and acidic residues" evidence="2">
    <location>
        <begin position="269"/>
        <end position="279"/>
    </location>
</feature>
<keyword evidence="1" id="KW-0694">RNA-binding</keyword>
<dbReference type="GO" id="GO:0003725">
    <property type="term" value="F:double-stranded RNA binding"/>
    <property type="evidence" value="ECO:0007669"/>
    <property type="project" value="TreeGrafter"/>
</dbReference>
<dbReference type="EMBL" id="REGN01001941">
    <property type="protein sequence ID" value="RNA31431.1"/>
    <property type="molecule type" value="Genomic_DNA"/>
</dbReference>
<dbReference type="InterPro" id="IPR014720">
    <property type="entry name" value="dsRBD_dom"/>
</dbReference>
<feature type="domain" description="DRBM" evidence="3">
    <location>
        <begin position="199"/>
        <end position="265"/>
    </location>
</feature>
<dbReference type="PANTHER" id="PTHR10910:SF62">
    <property type="entry name" value="AT07585P-RELATED"/>
    <property type="match status" value="1"/>
</dbReference>
<dbReference type="PANTHER" id="PTHR10910">
    <property type="entry name" value="EUKARYOTE SPECIFIC DSRNA BINDING PROTEIN"/>
    <property type="match status" value="1"/>
</dbReference>
<protein>
    <submittedName>
        <fullName evidence="4">Double-stranded RNA-specific editase 1</fullName>
        <ecNumber evidence="4">3.5.4.4</ecNumber>
    </submittedName>
</protein>
<sequence length="317" mass="35160">MIYVNPFSDLMTSNGSNQSANKLILANSLAQSNQAFTQVRSASTSSSLSTVSSASTSPQMTSNQITTKSTELINNQLLAKNLPIQTSIYPAYPTNAYAYLYTQPSRLIQNSANFATTLTNLSAQSNSMLQSSNPLTYLSNADCSYILDQSTLLPTTSYIAPTFTDISIGASLAKSAFGSNHFKKNRKKFKKPPELRRVLPKNSLMLLHELRQNVEYRFVSQSGPIHRPIFTMCVDIDEHKFEGSGKTKKLARMQAAEKAVQFLMSHPELIQKPKSKSDEDQNQSNSESNAVCQDEGDSNDSHRNVKKLKTQEQDYNC</sequence>
<dbReference type="OrthoDB" id="5961559at2759"/>
<keyword evidence="4" id="KW-0378">Hydrolase</keyword>
<dbReference type="GO" id="GO:0008251">
    <property type="term" value="F:tRNA-specific adenosine deaminase activity"/>
    <property type="evidence" value="ECO:0007669"/>
    <property type="project" value="TreeGrafter"/>
</dbReference>
<dbReference type="Pfam" id="PF00035">
    <property type="entry name" value="dsrm"/>
    <property type="match status" value="1"/>
</dbReference>
<dbReference type="PROSITE" id="PS50137">
    <property type="entry name" value="DS_RBD"/>
    <property type="match status" value="1"/>
</dbReference>
<dbReference type="SUPFAM" id="SSF54768">
    <property type="entry name" value="dsRNA-binding domain-like"/>
    <property type="match status" value="1"/>
</dbReference>
<dbReference type="EC" id="3.5.4.4" evidence="4"/>
<dbReference type="AlphaFoldDB" id="A0A3M7S6M8"/>
<reference evidence="4 5" key="1">
    <citation type="journal article" date="2018" name="Sci. Rep.">
        <title>Genomic signatures of local adaptation to the degree of environmental predictability in rotifers.</title>
        <authorList>
            <person name="Franch-Gras L."/>
            <person name="Hahn C."/>
            <person name="Garcia-Roger E.M."/>
            <person name="Carmona M.J."/>
            <person name="Serra M."/>
            <person name="Gomez A."/>
        </authorList>
    </citation>
    <scope>NUCLEOTIDE SEQUENCE [LARGE SCALE GENOMIC DNA]</scope>
    <source>
        <strain evidence="4">HYR1</strain>
    </source>
</reference>
<dbReference type="GO" id="GO:0005730">
    <property type="term" value="C:nucleolus"/>
    <property type="evidence" value="ECO:0007669"/>
    <property type="project" value="TreeGrafter"/>
</dbReference>
<dbReference type="Proteomes" id="UP000276133">
    <property type="component" value="Unassembled WGS sequence"/>
</dbReference>
<evidence type="ECO:0000313" key="4">
    <source>
        <dbReference type="EMBL" id="RNA31431.1"/>
    </source>
</evidence>
<name>A0A3M7S6M8_BRAPC</name>
<evidence type="ECO:0000259" key="3">
    <source>
        <dbReference type="PROSITE" id="PS50137"/>
    </source>
</evidence>
<dbReference type="GO" id="GO:0006382">
    <property type="term" value="P:adenosine to inosine editing"/>
    <property type="evidence" value="ECO:0007669"/>
    <property type="project" value="TreeGrafter"/>
</dbReference>
<dbReference type="Gene3D" id="3.30.160.20">
    <property type="match status" value="1"/>
</dbReference>
<accession>A0A3M7S6M8</accession>
<dbReference type="GO" id="GO:0006396">
    <property type="term" value="P:RNA processing"/>
    <property type="evidence" value="ECO:0007669"/>
    <property type="project" value="TreeGrafter"/>
</dbReference>
<gene>
    <name evidence="4" type="ORF">BpHYR1_010598</name>
</gene>
<feature type="region of interest" description="Disordered" evidence="2">
    <location>
        <begin position="265"/>
        <end position="317"/>
    </location>
</feature>
<dbReference type="SMART" id="SM00358">
    <property type="entry name" value="DSRM"/>
    <property type="match status" value="1"/>
</dbReference>
<proteinExistence type="predicted"/>
<dbReference type="GO" id="GO:0005737">
    <property type="term" value="C:cytoplasm"/>
    <property type="evidence" value="ECO:0007669"/>
    <property type="project" value="TreeGrafter"/>
</dbReference>
<comment type="caution">
    <text evidence="4">The sequence shown here is derived from an EMBL/GenBank/DDBJ whole genome shotgun (WGS) entry which is preliminary data.</text>
</comment>